<evidence type="ECO:0000313" key="2">
    <source>
        <dbReference type="WBParaSite" id="jg19432"/>
    </source>
</evidence>
<accession>A0A915DH11</accession>
<name>A0A915DH11_9BILA</name>
<reference evidence="2" key="1">
    <citation type="submission" date="2022-11" db="UniProtKB">
        <authorList>
            <consortium name="WormBaseParasite"/>
        </authorList>
    </citation>
    <scope>IDENTIFICATION</scope>
</reference>
<keyword evidence="1" id="KW-1185">Reference proteome</keyword>
<sequence length="112" mass="12884">MDEQTLSKILYGCEHIEKCFLDVFLLTSFLQIPSTLICNLDPSYLGGSHWVVLACNDPSTIFYFDSLALEPNEFVKQHLQRFPNVKRNVTLYNLLQVKFVVTTAFILCICFV</sequence>
<proteinExistence type="predicted"/>
<dbReference type="InterPro" id="IPR038765">
    <property type="entry name" value="Papain-like_cys_pep_sf"/>
</dbReference>
<dbReference type="WBParaSite" id="jg19432">
    <property type="protein sequence ID" value="jg19432"/>
    <property type="gene ID" value="jg19432"/>
</dbReference>
<dbReference type="Proteomes" id="UP000887574">
    <property type="component" value="Unplaced"/>
</dbReference>
<dbReference type="AlphaFoldDB" id="A0A915DH11"/>
<dbReference type="Gene3D" id="3.40.395.10">
    <property type="entry name" value="Adenoviral Proteinase, Chain A"/>
    <property type="match status" value="1"/>
</dbReference>
<dbReference type="SUPFAM" id="SSF54001">
    <property type="entry name" value="Cysteine proteinases"/>
    <property type="match status" value="1"/>
</dbReference>
<organism evidence="1 2">
    <name type="scientific">Ditylenchus dipsaci</name>
    <dbReference type="NCBI Taxonomy" id="166011"/>
    <lineage>
        <taxon>Eukaryota</taxon>
        <taxon>Metazoa</taxon>
        <taxon>Ecdysozoa</taxon>
        <taxon>Nematoda</taxon>
        <taxon>Chromadorea</taxon>
        <taxon>Rhabditida</taxon>
        <taxon>Tylenchina</taxon>
        <taxon>Tylenchomorpha</taxon>
        <taxon>Sphaerularioidea</taxon>
        <taxon>Anguinidae</taxon>
        <taxon>Anguininae</taxon>
        <taxon>Ditylenchus</taxon>
    </lineage>
</organism>
<evidence type="ECO:0000313" key="1">
    <source>
        <dbReference type="Proteomes" id="UP000887574"/>
    </source>
</evidence>
<protein>
    <submittedName>
        <fullName evidence="2">Ubiquitin-like protease family profile domain-containing protein</fullName>
    </submittedName>
</protein>